<sequence>MSKLEQILASNARSPALKRKSGSGRARLLLLILTSLLIAFVFLTQPPVRNAVEPMLSHIPGL</sequence>
<proteinExistence type="predicted"/>
<keyword evidence="3" id="KW-1185">Reference proteome</keyword>
<evidence type="ECO:0000313" key="2">
    <source>
        <dbReference type="EMBL" id="RLJ98935.1"/>
    </source>
</evidence>
<reference evidence="2 3" key="1">
    <citation type="submission" date="2018-10" db="EMBL/GenBank/DDBJ databases">
        <title>Genomic Encyclopedia of Archaeal and Bacterial Type Strains, Phase II (KMG-II): from individual species to whole genera.</title>
        <authorList>
            <person name="Goeker M."/>
        </authorList>
    </citation>
    <scope>NUCLEOTIDE SEQUENCE [LARGE SCALE GENOMIC DNA]</scope>
    <source>
        <strain evidence="2 3">DSM 29317</strain>
    </source>
</reference>
<evidence type="ECO:0000256" key="1">
    <source>
        <dbReference type="SAM" id="MobiDB-lite"/>
    </source>
</evidence>
<dbReference type="RefSeq" id="WP_010437982.1">
    <property type="nucleotide sequence ID" value="NZ_AEYW01000003.1"/>
</dbReference>
<comment type="caution">
    <text evidence="2">The sequence shown here is derived from an EMBL/GenBank/DDBJ whole genome shotgun (WGS) entry which is preliminary data.</text>
</comment>
<dbReference type="AlphaFoldDB" id="A0A497Z0W0"/>
<feature type="region of interest" description="Disordered" evidence="1">
    <location>
        <begin position="1"/>
        <end position="22"/>
    </location>
</feature>
<dbReference type="STRING" id="981384.GCA_000192475_03952"/>
<accession>A0A497Z0W0</accession>
<name>A0A497Z0W0_9RHOB</name>
<dbReference type="Proteomes" id="UP000271700">
    <property type="component" value="Unassembled WGS sequence"/>
</dbReference>
<gene>
    <name evidence="2" type="ORF">CLV75_4059</name>
</gene>
<organism evidence="2 3">
    <name type="scientific">Ruegeria conchae</name>
    <dbReference type="NCBI Taxonomy" id="981384"/>
    <lineage>
        <taxon>Bacteria</taxon>
        <taxon>Pseudomonadati</taxon>
        <taxon>Pseudomonadota</taxon>
        <taxon>Alphaproteobacteria</taxon>
        <taxon>Rhodobacterales</taxon>
        <taxon>Roseobacteraceae</taxon>
        <taxon>Ruegeria</taxon>
    </lineage>
</organism>
<evidence type="ECO:0000313" key="3">
    <source>
        <dbReference type="Proteomes" id="UP000271700"/>
    </source>
</evidence>
<dbReference type="EMBL" id="RCCT01000008">
    <property type="protein sequence ID" value="RLJ98935.1"/>
    <property type="molecule type" value="Genomic_DNA"/>
</dbReference>
<protein>
    <submittedName>
        <fullName evidence="2">Uncharacterized protein</fullName>
    </submittedName>
</protein>